<dbReference type="Proteomes" id="UP000229615">
    <property type="component" value="Unassembled WGS sequence"/>
</dbReference>
<dbReference type="PANTHER" id="PTHR42146:SF1">
    <property type="entry name" value="OLIGORIBONUCLEASE NRNB"/>
    <property type="match status" value="1"/>
</dbReference>
<reference evidence="3" key="1">
    <citation type="submission" date="2017-09" db="EMBL/GenBank/DDBJ databases">
        <title>Depth-based differentiation of microbial function through sediment-hosted aquifers and enrichment of novel symbionts in the deep terrestrial subsurface.</title>
        <authorList>
            <person name="Probst A.J."/>
            <person name="Ladd B."/>
            <person name="Jarett J.K."/>
            <person name="Geller-Mcgrath D.E."/>
            <person name="Sieber C.M.K."/>
            <person name="Emerson J.B."/>
            <person name="Anantharaman K."/>
            <person name="Thomas B.C."/>
            <person name="Malmstrom R."/>
            <person name="Stieglmeier M."/>
            <person name="Klingl A."/>
            <person name="Woyke T."/>
            <person name="Ryan C.M."/>
            <person name="Banfield J.F."/>
        </authorList>
    </citation>
    <scope>NUCLEOTIDE SEQUENCE [LARGE SCALE GENOMIC DNA]</scope>
</reference>
<proteinExistence type="predicted"/>
<protein>
    <recommendedName>
        <fullName evidence="1">DHHA1 domain-containing protein</fullName>
    </recommendedName>
</protein>
<dbReference type="InterPro" id="IPR003156">
    <property type="entry name" value="DHHA1_dom"/>
</dbReference>
<organism evidence="2 3">
    <name type="scientific">Candidatus Harrisonbacteria bacterium CG10_big_fil_rev_8_21_14_0_10_44_23</name>
    <dbReference type="NCBI Taxonomy" id="1974585"/>
    <lineage>
        <taxon>Bacteria</taxon>
        <taxon>Candidatus Harrisoniibacteriota</taxon>
    </lineage>
</organism>
<comment type="caution">
    <text evidence="2">The sequence shown here is derived from an EMBL/GenBank/DDBJ whole genome shotgun (WGS) entry which is preliminary data.</text>
</comment>
<dbReference type="InterPro" id="IPR052968">
    <property type="entry name" value="Nucleotide_metab_enz"/>
</dbReference>
<dbReference type="SUPFAM" id="SSF64182">
    <property type="entry name" value="DHH phosphoesterases"/>
    <property type="match status" value="1"/>
</dbReference>
<dbReference type="EMBL" id="PFBB01000010">
    <property type="protein sequence ID" value="PIR88694.1"/>
    <property type="molecule type" value="Genomic_DNA"/>
</dbReference>
<dbReference type="AlphaFoldDB" id="A0A2H0UQL9"/>
<sequence length="292" mass="33554">MQVNKSKKILVFYHADCADGFSAAWVAWLALKEKAQYISLPYSQASEKKAFSSIRGRHMYFLDMCPPEDVIRFLNKENQLTIIDHHAGRKEVARLAPEHRYAQKNSGAVLTWKYFFPKKPTPYLLRFIEDRDLFAFKITGGEGLGLYLETQPFDFKTYSKLAINFQNPKKRSELRKKGQVLLTLKEKYINSAVKRAVPINFDGHRGYLATGISALRTSIGVATYKKYKCDLVMVLYLEDNHYKITLRAPVGAKINLTKIAQKYGGGGHQYASAFHLPLDIKKFPWKYLKKEV</sequence>
<evidence type="ECO:0000313" key="3">
    <source>
        <dbReference type="Proteomes" id="UP000229615"/>
    </source>
</evidence>
<evidence type="ECO:0000259" key="1">
    <source>
        <dbReference type="Pfam" id="PF02272"/>
    </source>
</evidence>
<dbReference type="GO" id="GO:0003676">
    <property type="term" value="F:nucleic acid binding"/>
    <property type="evidence" value="ECO:0007669"/>
    <property type="project" value="InterPro"/>
</dbReference>
<name>A0A2H0UQL9_9BACT</name>
<dbReference type="Gene3D" id="3.10.310.30">
    <property type="match status" value="1"/>
</dbReference>
<dbReference type="PANTHER" id="PTHR42146">
    <property type="entry name" value="3',5'-CYCLIC-NUCLEOTIDE PHOSPHODIESTERASE"/>
    <property type="match status" value="1"/>
</dbReference>
<accession>A0A2H0UQL9</accession>
<dbReference type="Pfam" id="PF02272">
    <property type="entry name" value="DHHA1"/>
    <property type="match status" value="1"/>
</dbReference>
<feature type="domain" description="DHHA1" evidence="1">
    <location>
        <begin position="222"/>
        <end position="277"/>
    </location>
</feature>
<dbReference type="InterPro" id="IPR038763">
    <property type="entry name" value="DHH_sf"/>
</dbReference>
<gene>
    <name evidence="2" type="ORF">COU09_00745</name>
</gene>
<evidence type="ECO:0000313" key="2">
    <source>
        <dbReference type="EMBL" id="PIR88694.1"/>
    </source>
</evidence>